<feature type="repeat" description="Filamin" evidence="3">
    <location>
        <begin position="615"/>
        <end position="707"/>
    </location>
</feature>
<comment type="similarity">
    <text evidence="1">Belongs to the filamin family.</text>
</comment>
<dbReference type="Pfam" id="PF00630">
    <property type="entry name" value="Filamin"/>
    <property type="match status" value="5"/>
</dbReference>
<dbReference type="Proteomes" id="UP001374579">
    <property type="component" value="Unassembled WGS sequence"/>
</dbReference>
<dbReference type="SMART" id="SM00033">
    <property type="entry name" value="CH"/>
    <property type="match status" value="3"/>
</dbReference>
<dbReference type="SMART" id="SM00557">
    <property type="entry name" value="IG_FLMN"/>
    <property type="match status" value="7"/>
</dbReference>
<feature type="repeat" description="Filamin" evidence="3">
    <location>
        <begin position="809"/>
        <end position="902"/>
    </location>
</feature>
<evidence type="ECO:0000256" key="2">
    <source>
        <dbReference type="ARBA" id="ARBA00022737"/>
    </source>
</evidence>
<evidence type="ECO:0000313" key="5">
    <source>
        <dbReference type="EMBL" id="KAK7089924.1"/>
    </source>
</evidence>
<accession>A0AAN9AN70</accession>
<dbReference type="InterPro" id="IPR036872">
    <property type="entry name" value="CH_dom_sf"/>
</dbReference>
<dbReference type="Gene3D" id="2.60.40.10">
    <property type="entry name" value="Immunoglobulins"/>
    <property type="match status" value="8"/>
</dbReference>
<feature type="repeat" description="Filamin" evidence="3">
    <location>
        <begin position="343"/>
        <end position="437"/>
    </location>
</feature>
<evidence type="ECO:0000256" key="3">
    <source>
        <dbReference type="PROSITE-ProRule" id="PRU00087"/>
    </source>
</evidence>
<dbReference type="PANTHER" id="PTHR38537">
    <property type="entry name" value="JITTERBUG, ISOFORM N"/>
    <property type="match status" value="1"/>
</dbReference>
<dbReference type="InterPro" id="IPR014756">
    <property type="entry name" value="Ig_E-set"/>
</dbReference>
<dbReference type="GO" id="GO:0030036">
    <property type="term" value="P:actin cytoskeleton organization"/>
    <property type="evidence" value="ECO:0007669"/>
    <property type="project" value="InterPro"/>
</dbReference>
<evidence type="ECO:0000259" key="4">
    <source>
        <dbReference type="PROSITE" id="PS50021"/>
    </source>
</evidence>
<sequence length="1122" mass="122683">MAEAVSERSLSHEKLGNVSGADHRWVAIQKKTFANWCNEQLSAGGRSVEDLDTDFCDGVKLVALIEALQFRKIGRVYNNPSSRIMMLQNVALALQACTDDHIRLVNIGTEDIVNGSGKLILGLLWHLILRYQISANKGKAPPKRLMLQWFQGALEGVWLNNFTTDWSDGIALNALVNYCKPGTVPDWKQMDPRNRVENCRRAMQLAKEHLNVPRVISAEDFASKELDELSAMTYLSYFIRKDSPGYYATLNWVCRQLRTTNISNLTTDWNDGYYLCSIVHSLGGKIPGWPNLDRSDKQGNCQKGLDGAKSLGVTSALTATELMDPHVDHLAIMAILSSLMKVTPPTEGSEKLTLNCTLDDVKQGTESRFFVTSSDNKTDRSKLEVKVQGPEEETPCSVVWTQNMADCKFIPSTVGQYSIHVTYDGEDVVGSPVTFTVTRDVSKVKVLTSSGQCRVGNDFNIKVDSTGVNGAQYRVEARSDTGQVQMLTTNSEEGTITAPFTPTGSGKWTVQVYADGKVVGSAVQVSVYDPTKVALDAPPSALVGETVECSVTCDGVASDDVKAEVEDGSGQVLSDVTILTKNGVKHIHFKPTKAGSFRVKAYLKGEPVTGSPKAISVFDPGEVVAFGEGLKRGVKGEEASFVVQGVENGEGVTASVEAEGRELHVRRFALDENSCEFQYVPYRAGHYVIKVQWRDRHVKGSPFQAKVTDRSLVTLLDDLEELRDDRDHIALLYNVPSTLTFDISQAGPGVLTAEVLGPQGKLPVHVNQTAQRAVITFKAQWEGDHYIHVYWAEAPLECSPLLCYCPGQPLPLDASQVLLTGQGAVVARATVPTEFIVDGKKAGPGEVRVEMKGVRSVLPVEVKAIKYDRYKCTYTPPYPGGFLLNVYWSDILVPGCPHKVTVTAKGDISKVKVSGEGLKGGIAGHELKVFVDTKEAGPGEITATCSSHRQGAKVEVKQNEAHHYTLRVLPTTADKHLLQVRYDGLHVPGSPFVLRIGEPPDATKVRVFGPGIEDGVLYTFESMFLVETHGAGAGQLAVRVRGPRGSFKVDITRETENERTIKCRYSPSEPGQYVINVRWSCEHVPGSPFTVDIVESQAELQALMKEKGVIPVTNGSIWRAEV</sequence>
<keyword evidence="2" id="KW-0677">Repeat</keyword>
<feature type="repeat" description="Filamin" evidence="3">
    <location>
        <begin position="903"/>
        <end position="996"/>
    </location>
</feature>
<proteinExistence type="inferred from homology"/>
<feature type="repeat" description="Filamin" evidence="3">
    <location>
        <begin position="436"/>
        <end position="519"/>
    </location>
</feature>
<feature type="repeat" description="Filamin" evidence="3">
    <location>
        <begin position="517"/>
        <end position="617"/>
    </location>
</feature>
<feature type="domain" description="Calponin-homology (CH)" evidence="4">
    <location>
        <begin position="27"/>
        <end position="132"/>
    </location>
</feature>
<dbReference type="PROSITE" id="PS50021">
    <property type="entry name" value="CH"/>
    <property type="match status" value="3"/>
</dbReference>
<dbReference type="SUPFAM" id="SSF81296">
    <property type="entry name" value="E set domains"/>
    <property type="match status" value="8"/>
</dbReference>
<protein>
    <recommendedName>
        <fullName evidence="4">Calponin-homology (CH) domain-containing protein</fullName>
    </recommendedName>
</protein>
<dbReference type="InterPro" id="IPR001715">
    <property type="entry name" value="CH_dom"/>
</dbReference>
<dbReference type="InterPro" id="IPR017868">
    <property type="entry name" value="Filamin/ABP280_repeat-like"/>
</dbReference>
<keyword evidence="6" id="KW-1185">Reference proteome</keyword>
<dbReference type="AlphaFoldDB" id="A0AAN9AN70"/>
<dbReference type="FunFam" id="2.60.40.10:FF:001145">
    <property type="entry name" value="Jitterbug, isoform I"/>
    <property type="match status" value="1"/>
</dbReference>
<dbReference type="SUPFAM" id="SSF47576">
    <property type="entry name" value="Calponin-homology domain, CH-domain"/>
    <property type="match status" value="2"/>
</dbReference>
<comment type="caution">
    <text evidence="5">The sequence shown here is derived from an EMBL/GenBank/DDBJ whole genome shotgun (WGS) entry which is preliminary data.</text>
</comment>
<dbReference type="CDD" id="cd21227">
    <property type="entry name" value="CH_jitterbug-like_rpt1"/>
    <property type="match status" value="1"/>
</dbReference>
<feature type="repeat" description="Filamin" evidence="3">
    <location>
        <begin position="736"/>
        <end position="805"/>
    </location>
</feature>
<name>A0AAN9AN70_9CAEN</name>
<dbReference type="Pfam" id="PF00307">
    <property type="entry name" value="CH"/>
    <property type="match status" value="3"/>
</dbReference>
<evidence type="ECO:0000256" key="1">
    <source>
        <dbReference type="ARBA" id="ARBA00009238"/>
    </source>
</evidence>
<dbReference type="CDD" id="cd21185">
    <property type="entry name" value="CH_jitterbug-like_rpt3"/>
    <property type="match status" value="1"/>
</dbReference>
<dbReference type="InterPro" id="IPR001298">
    <property type="entry name" value="Filamin/ABP280_rpt"/>
</dbReference>
<feature type="repeat" description="Filamin" evidence="3">
    <location>
        <begin position="997"/>
        <end position="1093"/>
    </location>
</feature>
<organism evidence="5 6">
    <name type="scientific">Littorina saxatilis</name>
    <dbReference type="NCBI Taxonomy" id="31220"/>
    <lineage>
        <taxon>Eukaryota</taxon>
        <taxon>Metazoa</taxon>
        <taxon>Spiralia</taxon>
        <taxon>Lophotrochozoa</taxon>
        <taxon>Mollusca</taxon>
        <taxon>Gastropoda</taxon>
        <taxon>Caenogastropoda</taxon>
        <taxon>Littorinimorpha</taxon>
        <taxon>Littorinoidea</taxon>
        <taxon>Littorinidae</taxon>
        <taxon>Littorina</taxon>
    </lineage>
</organism>
<gene>
    <name evidence="5" type="ORF">V1264_009803</name>
</gene>
<reference evidence="5 6" key="1">
    <citation type="submission" date="2024-02" db="EMBL/GenBank/DDBJ databases">
        <title>Chromosome-scale genome assembly of the rough periwinkle Littorina saxatilis.</title>
        <authorList>
            <person name="De Jode A."/>
            <person name="Faria R."/>
            <person name="Formenti G."/>
            <person name="Sims Y."/>
            <person name="Smith T.P."/>
            <person name="Tracey A."/>
            <person name="Wood J.M.D."/>
            <person name="Zagrodzka Z.B."/>
            <person name="Johannesson K."/>
            <person name="Butlin R.K."/>
            <person name="Leder E.H."/>
        </authorList>
    </citation>
    <scope>NUCLEOTIDE SEQUENCE [LARGE SCALE GENOMIC DNA]</scope>
    <source>
        <strain evidence="5">Snail1</strain>
        <tissue evidence="5">Muscle</tissue>
    </source>
</reference>
<feature type="domain" description="Calponin-homology (CH)" evidence="4">
    <location>
        <begin position="244"/>
        <end position="344"/>
    </location>
</feature>
<dbReference type="PROSITE" id="PS50194">
    <property type="entry name" value="FILAMIN_REPEAT"/>
    <property type="match status" value="8"/>
</dbReference>
<feature type="domain" description="Calponin-homology (CH)" evidence="4">
    <location>
        <begin position="140"/>
        <end position="243"/>
    </location>
</feature>
<dbReference type="EMBL" id="JBAMIC010000024">
    <property type="protein sequence ID" value="KAK7089924.1"/>
    <property type="molecule type" value="Genomic_DNA"/>
</dbReference>
<dbReference type="InterPro" id="IPR044801">
    <property type="entry name" value="Filamin"/>
</dbReference>
<dbReference type="GO" id="GO:0051015">
    <property type="term" value="F:actin filament binding"/>
    <property type="evidence" value="ECO:0007669"/>
    <property type="project" value="InterPro"/>
</dbReference>
<dbReference type="Gene3D" id="1.10.418.10">
    <property type="entry name" value="Calponin-like domain"/>
    <property type="match status" value="3"/>
</dbReference>
<evidence type="ECO:0000313" key="6">
    <source>
        <dbReference type="Proteomes" id="UP001374579"/>
    </source>
</evidence>
<dbReference type="PANTHER" id="PTHR38537:SF16">
    <property type="entry name" value="CALPONIN-HOMOLOGY (CH) DOMAIN-CONTAINING PROTEIN"/>
    <property type="match status" value="1"/>
</dbReference>
<dbReference type="InterPro" id="IPR013783">
    <property type="entry name" value="Ig-like_fold"/>
</dbReference>